<sequence length="107" mass="11572">MAGVPFTLSQGDGGRAGEDLQGRQVHGGRSGERGGHRHEGGQPVAVPEGKDPVHGIKPFHRRESGYFHESEEPFRLFQGKGPLPFSFEESHGKAGEGAFFLQEPLPL</sequence>
<evidence type="ECO:0000256" key="1">
    <source>
        <dbReference type="SAM" id="MobiDB-lite"/>
    </source>
</evidence>
<accession>A0A645DCP3</accession>
<organism evidence="2">
    <name type="scientific">bioreactor metagenome</name>
    <dbReference type="NCBI Taxonomy" id="1076179"/>
    <lineage>
        <taxon>unclassified sequences</taxon>
        <taxon>metagenomes</taxon>
        <taxon>ecological metagenomes</taxon>
    </lineage>
</organism>
<dbReference type="EMBL" id="VSSQ01035046">
    <property type="protein sequence ID" value="MPM87164.1"/>
    <property type="molecule type" value="Genomic_DNA"/>
</dbReference>
<proteinExistence type="predicted"/>
<feature type="compositionally biased region" description="Basic and acidic residues" evidence="1">
    <location>
        <begin position="29"/>
        <end position="40"/>
    </location>
</feature>
<dbReference type="AlphaFoldDB" id="A0A645DCP3"/>
<name>A0A645DCP3_9ZZZZ</name>
<comment type="caution">
    <text evidence="2">The sequence shown here is derived from an EMBL/GenBank/DDBJ whole genome shotgun (WGS) entry which is preliminary data.</text>
</comment>
<reference evidence="2" key="1">
    <citation type="submission" date="2019-08" db="EMBL/GenBank/DDBJ databases">
        <authorList>
            <person name="Kucharzyk K."/>
            <person name="Murdoch R.W."/>
            <person name="Higgins S."/>
            <person name="Loffler F."/>
        </authorList>
    </citation>
    <scope>NUCLEOTIDE SEQUENCE</scope>
</reference>
<evidence type="ECO:0000313" key="2">
    <source>
        <dbReference type="EMBL" id="MPM87164.1"/>
    </source>
</evidence>
<protein>
    <submittedName>
        <fullName evidence="2">Uncharacterized protein</fullName>
    </submittedName>
</protein>
<feature type="region of interest" description="Disordered" evidence="1">
    <location>
        <begin position="1"/>
        <end position="62"/>
    </location>
</feature>
<gene>
    <name evidence="2" type="ORF">SDC9_134258</name>
</gene>